<dbReference type="HOGENOM" id="CLU_076635_3_0_1"/>
<evidence type="ECO:0000256" key="1">
    <source>
        <dbReference type="SAM" id="MobiDB-lite"/>
    </source>
</evidence>
<gene>
    <name evidence="2" type="ORF">ARB_04877</name>
</gene>
<feature type="compositionally biased region" description="Polar residues" evidence="1">
    <location>
        <begin position="143"/>
        <end position="155"/>
    </location>
</feature>
<evidence type="ECO:0000313" key="3">
    <source>
        <dbReference type="Proteomes" id="UP000008866"/>
    </source>
</evidence>
<feature type="region of interest" description="Disordered" evidence="1">
    <location>
        <begin position="126"/>
        <end position="226"/>
    </location>
</feature>
<organism evidence="2 3">
    <name type="scientific">Arthroderma benhamiae (strain ATCC MYA-4681 / CBS 112371)</name>
    <name type="common">Trichophyton mentagrophytes</name>
    <dbReference type="NCBI Taxonomy" id="663331"/>
    <lineage>
        <taxon>Eukaryota</taxon>
        <taxon>Fungi</taxon>
        <taxon>Dikarya</taxon>
        <taxon>Ascomycota</taxon>
        <taxon>Pezizomycotina</taxon>
        <taxon>Eurotiomycetes</taxon>
        <taxon>Eurotiomycetidae</taxon>
        <taxon>Onygenales</taxon>
        <taxon>Arthrodermataceae</taxon>
        <taxon>Trichophyton</taxon>
    </lineage>
</organism>
<proteinExistence type="predicted"/>
<dbReference type="eggNOG" id="ENOG502SCEJ">
    <property type="taxonomic scope" value="Eukaryota"/>
</dbReference>
<reference evidence="3" key="1">
    <citation type="journal article" date="2011" name="Genome Biol.">
        <title>Comparative and functional genomics provide insights into the pathogenicity of dermatophytic fungi.</title>
        <authorList>
            <person name="Burmester A."/>
            <person name="Shelest E."/>
            <person name="Gloeckner G."/>
            <person name="Heddergott C."/>
            <person name="Schindler S."/>
            <person name="Staib P."/>
            <person name="Heidel A."/>
            <person name="Felder M."/>
            <person name="Petzold A."/>
            <person name="Szafranski K."/>
            <person name="Feuermann M."/>
            <person name="Pedruzzi I."/>
            <person name="Priebe S."/>
            <person name="Groth M."/>
            <person name="Winkler R."/>
            <person name="Li W."/>
            <person name="Kniemeyer O."/>
            <person name="Schroeckh V."/>
            <person name="Hertweck C."/>
            <person name="Hube B."/>
            <person name="White T.C."/>
            <person name="Platzer M."/>
            <person name="Guthke R."/>
            <person name="Heitman J."/>
            <person name="Woestemeyer J."/>
            <person name="Zipfel P.F."/>
            <person name="Monod M."/>
            <person name="Brakhage A.A."/>
        </authorList>
    </citation>
    <scope>NUCLEOTIDE SEQUENCE [LARGE SCALE GENOMIC DNA]</scope>
    <source>
        <strain evidence="3">ATCC MYA-4681 / CBS 112371</strain>
    </source>
</reference>
<keyword evidence="3" id="KW-1185">Reference proteome</keyword>
<dbReference type="RefSeq" id="XP_003016588.1">
    <property type="nucleotide sequence ID" value="XM_003016542.1"/>
</dbReference>
<dbReference type="AlphaFoldDB" id="D4AKN4"/>
<protein>
    <submittedName>
        <fullName evidence="2">Uncharacterized protein</fullName>
    </submittedName>
</protein>
<comment type="caution">
    <text evidence="2">The sequence shown here is derived from an EMBL/GenBank/DDBJ whole genome shotgun (WGS) entry which is preliminary data.</text>
</comment>
<accession>D4AKN4</accession>
<feature type="compositionally biased region" description="Basic and acidic residues" evidence="1">
    <location>
        <begin position="204"/>
        <end position="226"/>
    </location>
</feature>
<dbReference type="KEGG" id="abe:ARB_04877"/>
<name>D4AKN4_ARTBC</name>
<sequence length="226" mass="25144">MSQERTDVELDKEWKPNGRRPQSSVFLLPFHFIHPSRLLSQFESSFVDLFRCRTMARSLAAALDNAFMLDSEVDNLTNSIHYKTQKKKGKLETAANGLMYRQTLVSMQSRELEALEARLRATENRLRMQKGEAPLEPVKVNDGANNDNVTSQNGSLRDRTPLEVSTADKERGLPPLSTPNQSDDGFTTNASTSPATTDQDDEAADHAGVHGRGDAQNHSEGKQGWS</sequence>
<dbReference type="EMBL" id="ABSU01000002">
    <property type="protein sequence ID" value="EFE35943.1"/>
    <property type="molecule type" value="Genomic_DNA"/>
</dbReference>
<feature type="compositionally biased region" description="Basic and acidic residues" evidence="1">
    <location>
        <begin position="156"/>
        <end position="172"/>
    </location>
</feature>
<evidence type="ECO:0000313" key="2">
    <source>
        <dbReference type="EMBL" id="EFE35943.1"/>
    </source>
</evidence>
<dbReference type="Proteomes" id="UP000008866">
    <property type="component" value="Unassembled WGS sequence"/>
</dbReference>
<feature type="compositionally biased region" description="Polar residues" evidence="1">
    <location>
        <begin position="178"/>
        <end position="197"/>
    </location>
</feature>
<dbReference type="GeneID" id="9522070"/>